<dbReference type="PANTHER" id="PTHR35010:SF2">
    <property type="entry name" value="BLL4672 PROTEIN"/>
    <property type="match status" value="1"/>
</dbReference>
<comment type="caution">
    <text evidence="2">The sequence shown here is derived from an EMBL/GenBank/DDBJ whole genome shotgun (WGS) entry which is preliminary data.</text>
</comment>
<protein>
    <submittedName>
        <fullName evidence="2">Helix-turn-helix domain-containing protein</fullName>
    </submittedName>
</protein>
<dbReference type="Proteomes" id="UP001564626">
    <property type="component" value="Unassembled WGS sequence"/>
</dbReference>
<evidence type="ECO:0000259" key="1">
    <source>
        <dbReference type="PROSITE" id="PS50943"/>
    </source>
</evidence>
<dbReference type="Pfam" id="PF17765">
    <property type="entry name" value="MLTR_LBD"/>
    <property type="match status" value="1"/>
</dbReference>
<reference evidence="2 3" key="1">
    <citation type="submission" date="2024-08" db="EMBL/GenBank/DDBJ databases">
        <title>Genome mining of Saccharopolyspora cebuensis PGLac3 from Nigerian medicinal plant.</title>
        <authorList>
            <person name="Ezeobiora C.E."/>
            <person name="Igbokwe N.H."/>
            <person name="Amin D.H."/>
            <person name="Mendie U.E."/>
        </authorList>
    </citation>
    <scope>NUCLEOTIDE SEQUENCE [LARGE SCALE GENOMIC DNA]</scope>
    <source>
        <strain evidence="2 3">PGLac3</strain>
    </source>
</reference>
<dbReference type="SMART" id="SM00530">
    <property type="entry name" value="HTH_XRE"/>
    <property type="match status" value="1"/>
</dbReference>
<dbReference type="RefSeq" id="WP_345366187.1">
    <property type="nucleotide sequence ID" value="NZ_BAABII010000016.1"/>
</dbReference>
<dbReference type="Gene3D" id="1.10.260.40">
    <property type="entry name" value="lambda repressor-like DNA-binding domains"/>
    <property type="match status" value="1"/>
</dbReference>
<feature type="domain" description="HTH cro/C1-type" evidence="1">
    <location>
        <begin position="76"/>
        <end position="127"/>
    </location>
</feature>
<dbReference type="InterPro" id="IPR001387">
    <property type="entry name" value="Cro/C1-type_HTH"/>
</dbReference>
<proteinExistence type="predicted"/>
<dbReference type="PANTHER" id="PTHR35010">
    <property type="entry name" value="BLL4672 PROTEIN-RELATED"/>
    <property type="match status" value="1"/>
</dbReference>
<dbReference type="EMBL" id="JBGEHV010000001">
    <property type="protein sequence ID" value="MEY8037953.1"/>
    <property type="molecule type" value="Genomic_DNA"/>
</dbReference>
<accession>A0ABV4CBQ8</accession>
<dbReference type="PROSITE" id="PS50943">
    <property type="entry name" value="HTH_CROC1"/>
    <property type="match status" value="1"/>
</dbReference>
<gene>
    <name evidence="2" type="ORF">AB8O55_00940</name>
</gene>
<keyword evidence="3" id="KW-1185">Reference proteome</keyword>
<name>A0ABV4CBQ8_9PSEU</name>
<organism evidence="2 3">
    <name type="scientific">Saccharopolyspora cebuensis</name>
    <dbReference type="NCBI Taxonomy" id="418759"/>
    <lineage>
        <taxon>Bacteria</taxon>
        <taxon>Bacillati</taxon>
        <taxon>Actinomycetota</taxon>
        <taxon>Actinomycetes</taxon>
        <taxon>Pseudonocardiales</taxon>
        <taxon>Pseudonocardiaceae</taxon>
        <taxon>Saccharopolyspora</taxon>
    </lineage>
</organism>
<evidence type="ECO:0000313" key="3">
    <source>
        <dbReference type="Proteomes" id="UP001564626"/>
    </source>
</evidence>
<sequence>MSFRRGELPDGASFAEPGGGWGVTMCLGFAVPPWFARLRENGGMATTPAQRLAEFLRIRRGRVLPADLGLESGSRRKVAGLRREELAMLAGVSTDYYQRIEQGRGVRPSDRVLDALGRALDLTEEEFRHLRVLGHAARHPAGPRRRAPERVPETTHRLLRTITGPAMVLSSHLDVLAWNPLAGSLFGGLDAVPARERNVLRAIVLNPDARYVCPDWEASAVEYIGMLRAAAAADPDHPRLQELVGELSVRSSDFRELWARHDVREKTRGRKRFEHPEVGAVTLDWDAYPLPGRPGPALIAYTAVPGSADAERLRVLASLLATEDPSRSAR</sequence>
<evidence type="ECO:0000313" key="2">
    <source>
        <dbReference type="EMBL" id="MEY8037953.1"/>
    </source>
</evidence>
<dbReference type="SUPFAM" id="SSF47413">
    <property type="entry name" value="lambda repressor-like DNA-binding domains"/>
    <property type="match status" value="1"/>
</dbReference>
<dbReference type="Pfam" id="PF13560">
    <property type="entry name" value="HTH_31"/>
    <property type="match status" value="1"/>
</dbReference>
<dbReference type="CDD" id="cd00093">
    <property type="entry name" value="HTH_XRE"/>
    <property type="match status" value="1"/>
</dbReference>
<dbReference type="InterPro" id="IPR010982">
    <property type="entry name" value="Lambda_DNA-bd_dom_sf"/>
</dbReference>
<dbReference type="Gene3D" id="3.30.450.180">
    <property type="match status" value="1"/>
</dbReference>
<dbReference type="InterPro" id="IPR041413">
    <property type="entry name" value="MLTR_LBD"/>
</dbReference>